<evidence type="ECO:0000256" key="3">
    <source>
        <dbReference type="ARBA" id="ARBA00023127"/>
    </source>
</evidence>
<evidence type="ECO:0000256" key="6">
    <source>
        <dbReference type="PIRNR" id="PIRNR001770"/>
    </source>
</evidence>
<comment type="function">
    <text evidence="6">G1/S-specific cyclin essential for the control of the cell cycle at the G1/S (start) transition.</text>
</comment>
<dbReference type="Pfam" id="PF00134">
    <property type="entry name" value="Cyclin_N"/>
    <property type="match status" value="1"/>
</dbReference>
<dbReference type="Proteomes" id="UP000515788">
    <property type="component" value="Chromosome 1"/>
</dbReference>
<feature type="compositionally biased region" description="Acidic residues" evidence="8">
    <location>
        <begin position="245"/>
        <end position="259"/>
    </location>
</feature>
<dbReference type="RefSeq" id="XP_037137722.1">
    <property type="nucleotide sequence ID" value="XM_037281827.1"/>
</dbReference>
<keyword evidence="11" id="KW-1185">Reference proteome</keyword>
<accession>A0A7G3ZC11</accession>
<dbReference type="GO" id="GO:0051301">
    <property type="term" value="P:cell division"/>
    <property type="evidence" value="ECO:0007669"/>
    <property type="project" value="UniProtKB-KW"/>
</dbReference>
<dbReference type="PANTHER" id="PTHR21615:SF2">
    <property type="entry name" value="CYCLIN N-TERMINAL DOMAIN-CONTAINING PROTEIN 1"/>
    <property type="match status" value="1"/>
</dbReference>
<evidence type="ECO:0000256" key="8">
    <source>
        <dbReference type="SAM" id="MobiDB-lite"/>
    </source>
</evidence>
<gene>
    <name evidence="10" type="ORF">HG536_0A08640</name>
</gene>
<dbReference type="CDD" id="cd20559">
    <property type="entry name" value="CYCLIN_ScCLN_like"/>
    <property type="match status" value="1"/>
</dbReference>
<evidence type="ECO:0000256" key="2">
    <source>
        <dbReference type="ARBA" id="ARBA00022618"/>
    </source>
</evidence>
<sequence length="526" mass="59884">MANVEDKLGLNVTAKQAYYPIELSNAELLAHYETIQEYHEDISANVLSQSCKFKPDPKLIDQQPEMKPTETRDRIVTFLFELSIMSRVTDGIFYHAVRLYDRYCSKRVVLEDQAKLVVATCLWLAAKTWGGCNHIINNVSIPTGGRFYGPNPRARIPRLTELVHYCGGADVFDESMFMQMERHILDTLNWDIYEPMISDYVLNVDENCLIQYELYKRQLDHNRQWSQKRQSQASNDSDATVDERIVEDEEETSVYEEDEDEDLNSKIQLINVKRFLIDLSAWQYELLKYEMFEVSHGIFSIINRFSAADHCAFLMTPYPTATNQAQLLNLLISAVAKAPGSLIEVYKEKSGVMEFVNNVKEYRTELQKKLQLASAMDLSRRRAANASHCFDQGHTVPSPTYSQHYTPMRNTNNYSDNSIFSTMDQSSPITPQMYSFGQYANDSACASTLSVNSIPNKNYSKDDSKTAFNECSNKENQMPLPHQMPPRAKFINNGMFVSPSGTVNSGNSSNRSSLISLAVANVNTMV</sequence>
<dbReference type="InterPro" id="IPR036915">
    <property type="entry name" value="Cyclin-like_sf"/>
</dbReference>
<evidence type="ECO:0000313" key="10">
    <source>
        <dbReference type="EMBL" id="QLL31047.1"/>
    </source>
</evidence>
<comment type="similarity">
    <text evidence="1 6 7">Belongs to the cyclin family.</text>
</comment>
<dbReference type="PANTHER" id="PTHR21615">
    <property type="entry name" value="CYCLIN N-TERMINAL DOMAIN-CONTAINING PROTEIN 1"/>
    <property type="match status" value="1"/>
</dbReference>
<dbReference type="FunFam" id="1.10.472.10:FF:000080">
    <property type="entry name" value="G1/S-specific cyclin"/>
    <property type="match status" value="1"/>
</dbReference>
<evidence type="ECO:0000256" key="4">
    <source>
        <dbReference type="ARBA" id="ARBA00023306"/>
    </source>
</evidence>
<keyword evidence="2 6" id="KW-0132">Cell division</keyword>
<feature type="domain" description="Cyclin-like" evidence="9">
    <location>
        <begin position="77"/>
        <end position="186"/>
    </location>
</feature>
<reference evidence="10 11" key="1">
    <citation type="submission" date="2020-06" db="EMBL/GenBank/DDBJ databases">
        <title>The yeast mating-type switching endonuclease HO is a domesticated member of an unorthodox homing genetic element family.</title>
        <authorList>
            <person name="Coughlan A.Y."/>
            <person name="Lombardi L."/>
            <person name="Braun-Galleani S."/>
            <person name="Martos A.R."/>
            <person name="Galeote V."/>
            <person name="Bigey F."/>
            <person name="Dequin S."/>
            <person name="Byrne K.P."/>
            <person name="Wolfe K.H."/>
        </authorList>
    </citation>
    <scope>NUCLEOTIDE SEQUENCE [LARGE SCALE GENOMIC DNA]</scope>
    <source>
        <strain evidence="10 11">CBS764</strain>
    </source>
</reference>
<protein>
    <recommendedName>
        <fullName evidence="6">G1/S-specific cyclin</fullName>
    </recommendedName>
</protein>
<dbReference type="InterPro" id="IPR006671">
    <property type="entry name" value="Cyclin_N"/>
</dbReference>
<dbReference type="InterPro" id="IPR013763">
    <property type="entry name" value="Cyclin-like_dom"/>
</dbReference>
<dbReference type="GO" id="GO:0007089">
    <property type="term" value="P:traversing start control point of mitotic cell cycle"/>
    <property type="evidence" value="ECO:0007669"/>
    <property type="project" value="UniProtKB-ARBA"/>
</dbReference>
<dbReference type="OrthoDB" id="5590282at2759"/>
<keyword evidence="4 6" id="KW-0131">Cell cycle</keyword>
<evidence type="ECO:0000256" key="1">
    <source>
        <dbReference type="ARBA" id="ARBA00008742"/>
    </source>
</evidence>
<dbReference type="Gene3D" id="1.10.472.10">
    <property type="entry name" value="Cyclin-like"/>
    <property type="match status" value="1"/>
</dbReference>
<feature type="compositionally biased region" description="Polar residues" evidence="8">
    <location>
        <begin position="225"/>
        <end position="238"/>
    </location>
</feature>
<name>A0A7G3ZC11_9SACH</name>
<dbReference type="AlphaFoldDB" id="A0A7G3ZC11"/>
<dbReference type="GO" id="GO:0000307">
    <property type="term" value="C:cyclin-dependent protein kinase holoenzyme complex"/>
    <property type="evidence" value="ECO:0007669"/>
    <property type="project" value="UniProtKB-ARBA"/>
</dbReference>
<organism evidence="10 11">
    <name type="scientific">Torulaspora globosa</name>
    <dbReference type="NCBI Taxonomy" id="48254"/>
    <lineage>
        <taxon>Eukaryota</taxon>
        <taxon>Fungi</taxon>
        <taxon>Dikarya</taxon>
        <taxon>Ascomycota</taxon>
        <taxon>Saccharomycotina</taxon>
        <taxon>Saccharomycetes</taxon>
        <taxon>Saccharomycetales</taxon>
        <taxon>Saccharomycetaceae</taxon>
        <taxon>Torulaspora</taxon>
    </lineage>
</organism>
<dbReference type="InterPro" id="IPR014399">
    <property type="entry name" value="Cyclin_CLN"/>
</dbReference>
<dbReference type="SMART" id="SM00385">
    <property type="entry name" value="CYCLIN"/>
    <property type="match status" value="1"/>
</dbReference>
<evidence type="ECO:0000259" key="9">
    <source>
        <dbReference type="SMART" id="SM00385"/>
    </source>
</evidence>
<dbReference type="KEGG" id="tgb:HG536_0A08640"/>
<feature type="region of interest" description="Disordered" evidence="8">
    <location>
        <begin position="225"/>
        <end position="259"/>
    </location>
</feature>
<dbReference type="GeneID" id="59324144"/>
<evidence type="ECO:0000256" key="5">
    <source>
        <dbReference type="ARBA" id="ARBA00053308"/>
    </source>
</evidence>
<dbReference type="PROSITE" id="PS00292">
    <property type="entry name" value="CYCLINS"/>
    <property type="match status" value="1"/>
</dbReference>
<comment type="function">
    <text evidence="5">Essential for the control of the cell cycle at the G1/S (start) transition. Interacts with the CDC28 protein kinase to form MPF.</text>
</comment>
<dbReference type="InterPro" id="IPR048258">
    <property type="entry name" value="Cyclins_cyclin-box"/>
</dbReference>
<dbReference type="EMBL" id="CP059246">
    <property type="protein sequence ID" value="QLL31047.1"/>
    <property type="molecule type" value="Genomic_DNA"/>
</dbReference>
<keyword evidence="3 6" id="KW-0195">Cyclin</keyword>
<dbReference type="SUPFAM" id="SSF47954">
    <property type="entry name" value="Cyclin-like"/>
    <property type="match status" value="1"/>
</dbReference>
<evidence type="ECO:0000256" key="7">
    <source>
        <dbReference type="RuleBase" id="RU000383"/>
    </source>
</evidence>
<evidence type="ECO:0000313" key="11">
    <source>
        <dbReference type="Proteomes" id="UP000515788"/>
    </source>
</evidence>
<dbReference type="GO" id="GO:0016538">
    <property type="term" value="F:cyclin-dependent protein serine/threonine kinase regulator activity"/>
    <property type="evidence" value="ECO:0007669"/>
    <property type="project" value="UniProtKB-ARBA"/>
</dbReference>
<dbReference type="PIRSF" id="PIRSF001770">
    <property type="entry name" value="Cyclin_CLN"/>
    <property type="match status" value="1"/>
</dbReference>
<proteinExistence type="inferred from homology"/>